<dbReference type="EMBL" id="KZ992834">
    <property type="protein sequence ID" value="RKP06699.1"/>
    <property type="molecule type" value="Genomic_DNA"/>
</dbReference>
<feature type="domain" description="Major facilitator superfamily (MFS) profile" evidence="7">
    <location>
        <begin position="1"/>
        <end position="289"/>
    </location>
</feature>
<evidence type="ECO:0000256" key="2">
    <source>
        <dbReference type="ARBA" id="ARBA00022448"/>
    </source>
</evidence>
<evidence type="ECO:0000313" key="8">
    <source>
        <dbReference type="EMBL" id="RKP06699.1"/>
    </source>
</evidence>
<feature type="transmembrane region" description="Helical" evidence="6">
    <location>
        <begin position="38"/>
        <end position="60"/>
    </location>
</feature>
<dbReference type="InterPro" id="IPR011701">
    <property type="entry name" value="MFS"/>
</dbReference>
<reference evidence="9" key="1">
    <citation type="journal article" date="2018" name="Nat. Microbiol.">
        <title>Leveraging single-cell genomics to expand the fungal tree of life.</title>
        <authorList>
            <person name="Ahrendt S.R."/>
            <person name="Quandt C.A."/>
            <person name="Ciobanu D."/>
            <person name="Clum A."/>
            <person name="Salamov A."/>
            <person name="Andreopoulos B."/>
            <person name="Cheng J.F."/>
            <person name="Woyke T."/>
            <person name="Pelin A."/>
            <person name="Henrissat B."/>
            <person name="Reynolds N.K."/>
            <person name="Benny G.L."/>
            <person name="Smith M.E."/>
            <person name="James T.Y."/>
            <person name="Grigoriev I.V."/>
        </authorList>
    </citation>
    <scope>NUCLEOTIDE SEQUENCE [LARGE SCALE GENOMIC DNA]</scope>
    <source>
        <strain evidence="9">RSA 1356</strain>
    </source>
</reference>
<dbReference type="Proteomes" id="UP000271241">
    <property type="component" value="Unassembled WGS sequence"/>
</dbReference>
<keyword evidence="9" id="KW-1185">Reference proteome</keyword>
<dbReference type="PRINTS" id="PR01035">
    <property type="entry name" value="TCRTETA"/>
</dbReference>
<dbReference type="InterPro" id="IPR001958">
    <property type="entry name" value="Tet-R_TetA/multi-R_MdtG-like"/>
</dbReference>
<feature type="non-terminal residue" evidence="8">
    <location>
        <position position="1"/>
    </location>
</feature>
<dbReference type="GO" id="GO:0022857">
    <property type="term" value="F:transmembrane transporter activity"/>
    <property type="evidence" value="ECO:0007669"/>
    <property type="project" value="InterPro"/>
</dbReference>
<sequence length="289" mass="30887">LLWGYMADRIGRLPVLMIGHMALTVRALLLGISTSFSWMVTTVVLTGICNGGFSIFRTMMSDVSDATNQVKAFRLLSIVYSLGTTLGPLLGGILAHAMDNATPKLGIIRLLQQYPYLLPYAASALSTVSSALLAFYTFRANPSLGVSSHVASNAGINETTPLLASQAKSSRGGLGMRAGEVGFVMSVGGIVRLATQMFAVVWLQHRIGAVGIYRMALFLLSFVLLLLPQLNHLMADTHTITGLAWAILLIARSMYAFASSLGDVSTMLIVRCCICLCEYLLLTLGASCA</sequence>
<feature type="transmembrane region" description="Helical" evidence="6">
    <location>
        <begin position="181"/>
        <end position="203"/>
    </location>
</feature>
<evidence type="ECO:0000256" key="3">
    <source>
        <dbReference type="ARBA" id="ARBA00022692"/>
    </source>
</evidence>
<feature type="transmembrane region" description="Helical" evidence="6">
    <location>
        <begin position="72"/>
        <end position="97"/>
    </location>
</feature>
<accession>A0A4V1IW87</accession>
<keyword evidence="5 6" id="KW-0472">Membrane</keyword>
<evidence type="ECO:0000259" key="7">
    <source>
        <dbReference type="PROSITE" id="PS50850"/>
    </source>
</evidence>
<protein>
    <submittedName>
        <fullName evidence="8">Major facilitator superfamily domain-containing protein</fullName>
    </submittedName>
</protein>
<gene>
    <name evidence="8" type="ORF">THASP1DRAFT_18121</name>
</gene>
<dbReference type="PROSITE" id="PS50850">
    <property type="entry name" value="MFS"/>
    <property type="match status" value="1"/>
</dbReference>
<evidence type="ECO:0000256" key="6">
    <source>
        <dbReference type="SAM" id="Phobius"/>
    </source>
</evidence>
<feature type="transmembrane region" description="Helical" evidence="6">
    <location>
        <begin position="239"/>
        <end position="258"/>
    </location>
</feature>
<dbReference type="SUPFAM" id="SSF103473">
    <property type="entry name" value="MFS general substrate transporter"/>
    <property type="match status" value="1"/>
</dbReference>
<evidence type="ECO:0000256" key="5">
    <source>
        <dbReference type="ARBA" id="ARBA00023136"/>
    </source>
</evidence>
<keyword evidence="2" id="KW-0813">Transport</keyword>
<dbReference type="InterPro" id="IPR036259">
    <property type="entry name" value="MFS_trans_sf"/>
</dbReference>
<feature type="transmembrane region" description="Helical" evidence="6">
    <location>
        <begin position="209"/>
        <end position="227"/>
    </location>
</feature>
<dbReference type="Gene3D" id="1.20.1250.20">
    <property type="entry name" value="MFS general substrate transporter like domains"/>
    <property type="match status" value="1"/>
</dbReference>
<dbReference type="PANTHER" id="PTHR23504:SF15">
    <property type="entry name" value="MAJOR FACILITATOR SUPERFAMILY (MFS) PROFILE DOMAIN-CONTAINING PROTEIN"/>
    <property type="match status" value="1"/>
</dbReference>
<comment type="subcellular location">
    <subcellularLocation>
        <location evidence="1">Membrane</location>
        <topology evidence="1">Multi-pass membrane protein</topology>
    </subcellularLocation>
</comment>
<proteinExistence type="predicted"/>
<dbReference type="GO" id="GO:0016020">
    <property type="term" value="C:membrane"/>
    <property type="evidence" value="ECO:0007669"/>
    <property type="project" value="UniProtKB-SubCell"/>
</dbReference>
<organism evidence="8 9">
    <name type="scientific">Thamnocephalis sphaerospora</name>
    <dbReference type="NCBI Taxonomy" id="78915"/>
    <lineage>
        <taxon>Eukaryota</taxon>
        <taxon>Fungi</taxon>
        <taxon>Fungi incertae sedis</taxon>
        <taxon>Zoopagomycota</taxon>
        <taxon>Zoopagomycotina</taxon>
        <taxon>Zoopagomycetes</taxon>
        <taxon>Zoopagales</taxon>
        <taxon>Sigmoideomycetaceae</taxon>
        <taxon>Thamnocephalis</taxon>
    </lineage>
</organism>
<dbReference type="Pfam" id="PF07690">
    <property type="entry name" value="MFS_1"/>
    <property type="match status" value="1"/>
</dbReference>
<evidence type="ECO:0000256" key="1">
    <source>
        <dbReference type="ARBA" id="ARBA00004141"/>
    </source>
</evidence>
<dbReference type="OrthoDB" id="10262656at2759"/>
<dbReference type="InterPro" id="IPR020846">
    <property type="entry name" value="MFS_dom"/>
</dbReference>
<keyword evidence="4 6" id="KW-1133">Transmembrane helix</keyword>
<feature type="transmembrane region" description="Helical" evidence="6">
    <location>
        <begin position="12"/>
        <end position="32"/>
    </location>
</feature>
<keyword evidence="3 6" id="KW-0812">Transmembrane</keyword>
<evidence type="ECO:0000313" key="9">
    <source>
        <dbReference type="Proteomes" id="UP000271241"/>
    </source>
</evidence>
<feature type="transmembrane region" description="Helical" evidence="6">
    <location>
        <begin position="117"/>
        <end position="138"/>
    </location>
</feature>
<dbReference type="PANTHER" id="PTHR23504">
    <property type="entry name" value="MAJOR FACILITATOR SUPERFAMILY DOMAIN-CONTAINING PROTEIN 10"/>
    <property type="match status" value="1"/>
</dbReference>
<dbReference type="AlphaFoldDB" id="A0A4V1IW87"/>
<name>A0A4V1IW87_9FUNG</name>
<evidence type="ECO:0000256" key="4">
    <source>
        <dbReference type="ARBA" id="ARBA00022989"/>
    </source>
</evidence>